<feature type="region of interest" description="Disordered" evidence="1">
    <location>
        <begin position="182"/>
        <end position="227"/>
    </location>
</feature>
<gene>
    <name evidence="3" type="ORF">G5I_06533</name>
</gene>
<feature type="compositionally biased region" description="Basic and acidic residues" evidence="1">
    <location>
        <begin position="187"/>
        <end position="203"/>
    </location>
</feature>
<evidence type="ECO:0000313" key="4">
    <source>
        <dbReference type="Proteomes" id="UP000007755"/>
    </source>
</evidence>
<evidence type="ECO:0000313" key="3">
    <source>
        <dbReference type="EMBL" id="EGI65072.1"/>
    </source>
</evidence>
<dbReference type="InterPro" id="IPR022063">
    <property type="entry name" value="Sex_determin_N"/>
</dbReference>
<dbReference type="OrthoDB" id="7553894at2759"/>
<feature type="compositionally biased region" description="Polar residues" evidence="1">
    <location>
        <begin position="63"/>
        <end position="82"/>
    </location>
</feature>
<dbReference type="Proteomes" id="UP000007755">
    <property type="component" value="Unassembled WGS sequence"/>
</dbReference>
<name>F4WLA9_ACREC</name>
<proteinExistence type="predicted"/>
<feature type="region of interest" description="Disordered" evidence="1">
    <location>
        <begin position="52"/>
        <end position="87"/>
    </location>
</feature>
<evidence type="ECO:0000256" key="1">
    <source>
        <dbReference type="SAM" id="MobiDB-lite"/>
    </source>
</evidence>
<feature type="domain" description="Complementary sex determination N-terminal" evidence="2">
    <location>
        <begin position="18"/>
        <end position="140"/>
    </location>
</feature>
<feature type="compositionally biased region" description="Polar residues" evidence="1">
    <location>
        <begin position="207"/>
        <end position="227"/>
    </location>
</feature>
<dbReference type="STRING" id="103372.F4WLA9"/>
<evidence type="ECO:0000259" key="2">
    <source>
        <dbReference type="Pfam" id="PF12278"/>
    </source>
</evidence>
<accession>F4WLA9</accession>
<keyword evidence="4" id="KW-1185">Reference proteome</keyword>
<dbReference type="EMBL" id="GL888207">
    <property type="protein sequence ID" value="EGI65072.1"/>
    <property type="molecule type" value="Genomic_DNA"/>
</dbReference>
<reference evidence="3" key="1">
    <citation type="submission" date="2011-02" db="EMBL/GenBank/DDBJ databases">
        <title>The genome of the leaf-cutting ant Acromyrmex echinatior suggests key adaptations to social evolution and fungus farming.</title>
        <authorList>
            <person name="Nygaard S."/>
            <person name="Zhang G."/>
        </authorList>
    </citation>
    <scope>NUCLEOTIDE SEQUENCE</scope>
</reference>
<dbReference type="Pfam" id="PF12278">
    <property type="entry name" value="SDP_N"/>
    <property type="match status" value="1"/>
</dbReference>
<organism evidence="4">
    <name type="scientific">Acromyrmex echinatior</name>
    <name type="common">Panamanian leafcutter ant</name>
    <name type="synonym">Acromyrmex octospinosus echinatior</name>
    <dbReference type="NCBI Taxonomy" id="103372"/>
    <lineage>
        <taxon>Eukaryota</taxon>
        <taxon>Metazoa</taxon>
        <taxon>Ecdysozoa</taxon>
        <taxon>Arthropoda</taxon>
        <taxon>Hexapoda</taxon>
        <taxon>Insecta</taxon>
        <taxon>Pterygota</taxon>
        <taxon>Neoptera</taxon>
        <taxon>Endopterygota</taxon>
        <taxon>Hymenoptera</taxon>
        <taxon>Apocrita</taxon>
        <taxon>Aculeata</taxon>
        <taxon>Formicoidea</taxon>
        <taxon>Formicidae</taxon>
        <taxon>Myrmicinae</taxon>
        <taxon>Acromyrmex</taxon>
    </lineage>
</organism>
<sequence length="292" mass="34745">MDSRKKWRFTLEQLKSLRLKREKWQRDQERLIKYEKLRLRKINEYEERRKQAALMKNSDKQESLQQSKSNNPQRRGTSSPNYEHSKEWKTSVIFNPENITNMKNLKITIKADNCLSTNYQTSNNIECDIKDPNNIILPRRQDEGACPIFKRIEIEKSEEIRKITFSQDEQLESYACMTDLSRSRSLTSERDRERKKDNNEIRKFSSKRNYSDQSCNLDNRASSKLHSSSDSFYNSYIRLPRPMLMPIPRVPPMLMPVFPGSVLPMPFPPNIYHQQPHLNIEIIENSSKRKLK</sequence>
<dbReference type="InParanoid" id="F4WLA9"/>
<protein>
    <recommendedName>
        <fullName evidence="2">Complementary sex determination N-terminal domain-containing protein</fullName>
    </recommendedName>
</protein>
<dbReference type="AlphaFoldDB" id="F4WLA9"/>